<reference evidence="3" key="3">
    <citation type="journal article" date="2016" name="Gigascience">
        <title>De novo construction of an expanded transcriptome assembly for the western tarnished plant bug, Lygus hesperus.</title>
        <authorList>
            <person name="Tassone E.E."/>
            <person name="Geib S.M."/>
            <person name="Hall B."/>
            <person name="Fabrick J.A."/>
            <person name="Brent C.S."/>
            <person name="Hull J.J."/>
        </authorList>
    </citation>
    <scope>NUCLEOTIDE SEQUENCE</scope>
</reference>
<keyword evidence="1" id="KW-0472">Membrane</keyword>
<accession>A0A0A9YN28</accession>
<feature type="transmembrane region" description="Helical" evidence="1">
    <location>
        <begin position="57"/>
        <end position="76"/>
    </location>
</feature>
<evidence type="ECO:0000313" key="2">
    <source>
        <dbReference type="EMBL" id="JAG33026.1"/>
    </source>
</evidence>
<dbReference type="EMBL" id="GBHO01010578">
    <property type="protein sequence ID" value="JAG33026.1"/>
    <property type="molecule type" value="Transcribed_RNA"/>
</dbReference>
<reference evidence="2" key="1">
    <citation type="journal article" date="2014" name="PLoS ONE">
        <title>Transcriptome-Based Identification of ABC Transporters in the Western Tarnished Plant Bug Lygus hesperus.</title>
        <authorList>
            <person name="Hull J.J."/>
            <person name="Chaney K."/>
            <person name="Geib S.M."/>
            <person name="Fabrick J.A."/>
            <person name="Brent C.S."/>
            <person name="Walsh D."/>
            <person name="Lavine L.C."/>
        </authorList>
    </citation>
    <scope>NUCLEOTIDE SEQUENCE</scope>
</reference>
<evidence type="ECO:0000313" key="3">
    <source>
        <dbReference type="EMBL" id="JAQ06322.1"/>
    </source>
</evidence>
<protein>
    <submittedName>
        <fullName evidence="2">Exportin-2</fullName>
    </submittedName>
</protein>
<proteinExistence type="predicted"/>
<organism evidence="2">
    <name type="scientific">Lygus hesperus</name>
    <name type="common">Western plant bug</name>
    <dbReference type="NCBI Taxonomy" id="30085"/>
    <lineage>
        <taxon>Eukaryota</taxon>
        <taxon>Metazoa</taxon>
        <taxon>Ecdysozoa</taxon>
        <taxon>Arthropoda</taxon>
        <taxon>Hexapoda</taxon>
        <taxon>Insecta</taxon>
        <taxon>Pterygota</taxon>
        <taxon>Neoptera</taxon>
        <taxon>Paraneoptera</taxon>
        <taxon>Hemiptera</taxon>
        <taxon>Heteroptera</taxon>
        <taxon>Panheteroptera</taxon>
        <taxon>Cimicomorpha</taxon>
        <taxon>Miridae</taxon>
        <taxon>Mirini</taxon>
        <taxon>Lygus</taxon>
    </lineage>
</organism>
<feature type="transmembrane region" description="Helical" evidence="1">
    <location>
        <begin position="82"/>
        <end position="104"/>
    </location>
</feature>
<evidence type="ECO:0000256" key="1">
    <source>
        <dbReference type="SAM" id="Phobius"/>
    </source>
</evidence>
<sequence length="120" mass="13213">MTCLSVVVQCSLITQDSHICKSVQCNILLDGLMRHTLILLLPLSCSLLFDRLGQSNAIVYTIVILVVFTIGGGNTTRVFTCAALSQFVLVFLTILVDIFVLSMFPAECNGTWNNIIMRIT</sequence>
<dbReference type="EMBL" id="GDHC01012307">
    <property type="protein sequence ID" value="JAQ06322.1"/>
    <property type="molecule type" value="Transcribed_RNA"/>
</dbReference>
<gene>
    <name evidence="2" type="primary">Cse1l</name>
    <name evidence="2" type="ORF">CM83_11127</name>
    <name evidence="3" type="ORF">g.97607</name>
</gene>
<reference evidence="2" key="2">
    <citation type="submission" date="2014-07" db="EMBL/GenBank/DDBJ databases">
        <authorList>
            <person name="Hull J."/>
        </authorList>
    </citation>
    <scope>NUCLEOTIDE SEQUENCE</scope>
</reference>
<name>A0A0A9YN28_LYGHE</name>
<keyword evidence="1" id="KW-1133">Transmembrane helix</keyword>
<dbReference type="AlphaFoldDB" id="A0A0A9YN28"/>
<keyword evidence="1" id="KW-0812">Transmembrane</keyword>